<evidence type="ECO:0000256" key="8">
    <source>
        <dbReference type="PROSITE-ProRule" id="PRU00175"/>
    </source>
</evidence>
<comment type="caution">
    <text evidence="11">The sequence shown here is derived from an EMBL/GenBank/DDBJ whole genome shotgun (WGS) entry which is preliminary data.</text>
</comment>
<keyword evidence="7" id="KW-0862">Zinc</keyword>
<dbReference type="GO" id="GO:0008270">
    <property type="term" value="F:zinc ion binding"/>
    <property type="evidence" value="ECO:0007669"/>
    <property type="project" value="UniProtKB-KW"/>
</dbReference>
<dbReference type="OrthoDB" id="8062037at2759"/>
<gene>
    <name evidence="11" type="ORF">FNV43_RR16368</name>
</gene>
<evidence type="ECO:0000256" key="2">
    <source>
        <dbReference type="ARBA" id="ARBA00012483"/>
    </source>
</evidence>
<dbReference type="SMART" id="SM00184">
    <property type="entry name" value="RING"/>
    <property type="match status" value="1"/>
</dbReference>
<proteinExistence type="predicted"/>
<dbReference type="PANTHER" id="PTHR22937">
    <property type="entry name" value="E3 UBIQUITIN-PROTEIN LIGASE RNF165"/>
    <property type="match status" value="1"/>
</dbReference>
<dbReference type="Proteomes" id="UP000796880">
    <property type="component" value="Unassembled WGS sequence"/>
</dbReference>
<keyword evidence="6" id="KW-0833">Ubl conjugation pathway</keyword>
<dbReference type="GO" id="GO:0061630">
    <property type="term" value="F:ubiquitin protein ligase activity"/>
    <property type="evidence" value="ECO:0007669"/>
    <property type="project" value="UniProtKB-EC"/>
</dbReference>
<feature type="domain" description="RING-type" evidence="10">
    <location>
        <begin position="497"/>
        <end position="538"/>
    </location>
</feature>
<dbReference type="EMBL" id="VOIH02000007">
    <property type="protein sequence ID" value="KAF3442452.1"/>
    <property type="molecule type" value="Genomic_DNA"/>
</dbReference>
<evidence type="ECO:0000256" key="5">
    <source>
        <dbReference type="ARBA" id="ARBA00022771"/>
    </source>
</evidence>
<protein>
    <recommendedName>
        <fullName evidence="2">RING-type E3 ubiquitin transferase</fullName>
        <ecNumber evidence="2">2.3.2.27</ecNumber>
    </recommendedName>
</protein>
<dbReference type="InterPro" id="IPR045191">
    <property type="entry name" value="MBR1/2-like"/>
</dbReference>
<evidence type="ECO:0000256" key="3">
    <source>
        <dbReference type="ARBA" id="ARBA00022679"/>
    </source>
</evidence>
<name>A0A8K0GYN3_9ROSA</name>
<dbReference type="GO" id="GO:0005634">
    <property type="term" value="C:nucleus"/>
    <property type="evidence" value="ECO:0007669"/>
    <property type="project" value="TreeGrafter"/>
</dbReference>
<dbReference type="Pfam" id="PF13639">
    <property type="entry name" value="zf-RING_2"/>
    <property type="match status" value="1"/>
</dbReference>
<evidence type="ECO:0000313" key="12">
    <source>
        <dbReference type="Proteomes" id="UP000796880"/>
    </source>
</evidence>
<feature type="compositionally biased region" description="Low complexity" evidence="9">
    <location>
        <begin position="307"/>
        <end position="318"/>
    </location>
</feature>
<comment type="catalytic activity">
    <reaction evidence="1">
        <text>S-ubiquitinyl-[E2 ubiquitin-conjugating enzyme]-L-cysteine + [acceptor protein]-L-lysine = [E2 ubiquitin-conjugating enzyme]-L-cysteine + N(6)-ubiquitinyl-[acceptor protein]-L-lysine.</text>
        <dbReference type="EC" id="2.3.2.27"/>
    </reaction>
</comment>
<keyword evidence="12" id="KW-1185">Reference proteome</keyword>
<keyword evidence="5 8" id="KW-0863">Zinc-finger</keyword>
<evidence type="ECO:0000259" key="10">
    <source>
        <dbReference type="PROSITE" id="PS50089"/>
    </source>
</evidence>
<feature type="region of interest" description="Disordered" evidence="9">
    <location>
        <begin position="305"/>
        <end position="330"/>
    </location>
</feature>
<dbReference type="PROSITE" id="PS50089">
    <property type="entry name" value="ZF_RING_2"/>
    <property type="match status" value="1"/>
</dbReference>
<evidence type="ECO:0000313" key="11">
    <source>
        <dbReference type="EMBL" id="KAF3442452.1"/>
    </source>
</evidence>
<evidence type="ECO:0000256" key="1">
    <source>
        <dbReference type="ARBA" id="ARBA00000900"/>
    </source>
</evidence>
<accession>A0A8K0GYN3</accession>
<dbReference type="InterPro" id="IPR013083">
    <property type="entry name" value="Znf_RING/FYVE/PHD"/>
</dbReference>
<sequence length="548" mass="60307">MGQRNMICTNQIIDPEMDQQGQGYLYPGPSIHLGTTANFPQPNMRTMVTASGSTTNFDSQYLPERYDNAMFYGMTQYNTVQHHHNLDLGVATPANFYYSYMTPSSSAGVIPVPLNHGASEHLPSSSGYGMVGISADEYGRNTNFVDDVRGPCKRKTPEGFPGNYQHYSGSASHSSSVLPLNTRHPDGVTIMDAASFSMPQYIGTGNPSVMDVGPQNGVRNRLIVSGMDSSLTHDHGHLTQGNYVGQHFQPTGAPWLEQHIGCNPGDGGASAWNQVPSIPFMHGGNISVGPVENANMGMTRYHETATSRSSQSLRHPSSTNHHIQNYHPSTSVQGLRGYNINFHPQVAAASYRISSNSSRNVVNSSQNLLEVGRRLPGTVPPTGFRIYRPNRGVIPEAALRHQNLPQLRLLQADEVAILEIPDLYEVGNFIDHHRDMRLDIEDMSYEELLALGERIGNVSTGLTEDMIISQLKTRTYLSSSTINLEEADCTVKESDACIICQDEYKNKEKIGTLNCGHEYHAECLKKWLHVKNVCPICKSEALTSGRNV</sequence>
<feature type="compositionally biased region" description="Polar residues" evidence="9">
    <location>
        <begin position="319"/>
        <end position="330"/>
    </location>
</feature>
<dbReference type="Gene3D" id="3.30.40.10">
    <property type="entry name" value="Zinc/RING finger domain, C3HC4 (zinc finger)"/>
    <property type="match status" value="1"/>
</dbReference>
<dbReference type="CDD" id="cd16469">
    <property type="entry name" value="RING-H2_RNF24-like"/>
    <property type="match status" value="1"/>
</dbReference>
<dbReference type="AlphaFoldDB" id="A0A8K0GYN3"/>
<keyword evidence="4" id="KW-0479">Metal-binding</keyword>
<dbReference type="InterPro" id="IPR001841">
    <property type="entry name" value="Znf_RING"/>
</dbReference>
<reference evidence="11" key="1">
    <citation type="submission" date="2020-03" db="EMBL/GenBank/DDBJ databases">
        <title>A high-quality chromosome-level genome assembly of a woody plant with both climbing and erect habits, Rhamnella rubrinervis.</title>
        <authorList>
            <person name="Lu Z."/>
            <person name="Yang Y."/>
            <person name="Zhu X."/>
            <person name="Sun Y."/>
        </authorList>
    </citation>
    <scope>NUCLEOTIDE SEQUENCE</scope>
    <source>
        <strain evidence="11">BYM</strain>
        <tissue evidence="11">Leaf</tissue>
    </source>
</reference>
<dbReference type="SUPFAM" id="SSF57850">
    <property type="entry name" value="RING/U-box"/>
    <property type="match status" value="1"/>
</dbReference>
<organism evidence="11 12">
    <name type="scientific">Rhamnella rubrinervis</name>
    <dbReference type="NCBI Taxonomy" id="2594499"/>
    <lineage>
        <taxon>Eukaryota</taxon>
        <taxon>Viridiplantae</taxon>
        <taxon>Streptophyta</taxon>
        <taxon>Embryophyta</taxon>
        <taxon>Tracheophyta</taxon>
        <taxon>Spermatophyta</taxon>
        <taxon>Magnoliopsida</taxon>
        <taxon>eudicotyledons</taxon>
        <taxon>Gunneridae</taxon>
        <taxon>Pentapetalae</taxon>
        <taxon>rosids</taxon>
        <taxon>fabids</taxon>
        <taxon>Rosales</taxon>
        <taxon>Rhamnaceae</taxon>
        <taxon>rhamnoid group</taxon>
        <taxon>Rhamneae</taxon>
        <taxon>Rhamnella</taxon>
    </lineage>
</organism>
<evidence type="ECO:0000256" key="7">
    <source>
        <dbReference type="ARBA" id="ARBA00022833"/>
    </source>
</evidence>
<evidence type="ECO:0000256" key="6">
    <source>
        <dbReference type="ARBA" id="ARBA00022786"/>
    </source>
</evidence>
<dbReference type="PANTHER" id="PTHR22937:SF222">
    <property type="entry name" value="RING-TYPE E3 UBIQUITIN TRANSFERASE"/>
    <property type="match status" value="1"/>
</dbReference>
<evidence type="ECO:0000256" key="4">
    <source>
        <dbReference type="ARBA" id="ARBA00022723"/>
    </source>
</evidence>
<evidence type="ECO:0000256" key="9">
    <source>
        <dbReference type="SAM" id="MobiDB-lite"/>
    </source>
</evidence>
<dbReference type="EC" id="2.3.2.27" evidence="2"/>
<keyword evidence="3" id="KW-0808">Transferase</keyword>